<feature type="compositionally biased region" description="Gly residues" evidence="1">
    <location>
        <begin position="175"/>
        <end position="185"/>
    </location>
</feature>
<reference evidence="3" key="1">
    <citation type="submission" date="2022-03" db="EMBL/GenBank/DDBJ databases">
        <authorList>
            <person name="Sayadi A."/>
        </authorList>
    </citation>
    <scope>NUCLEOTIDE SEQUENCE</scope>
</reference>
<evidence type="ECO:0000313" key="3">
    <source>
        <dbReference type="EMBL" id="CAH1986740.1"/>
    </source>
</evidence>
<feature type="region of interest" description="Disordered" evidence="1">
    <location>
        <begin position="144"/>
        <end position="216"/>
    </location>
</feature>
<organism evidence="3 4">
    <name type="scientific">Acanthoscelides obtectus</name>
    <name type="common">Bean weevil</name>
    <name type="synonym">Bruchus obtectus</name>
    <dbReference type="NCBI Taxonomy" id="200917"/>
    <lineage>
        <taxon>Eukaryota</taxon>
        <taxon>Metazoa</taxon>
        <taxon>Ecdysozoa</taxon>
        <taxon>Arthropoda</taxon>
        <taxon>Hexapoda</taxon>
        <taxon>Insecta</taxon>
        <taxon>Pterygota</taxon>
        <taxon>Neoptera</taxon>
        <taxon>Endopterygota</taxon>
        <taxon>Coleoptera</taxon>
        <taxon>Polyphaga</taxon>
        <taxon>Cucujiformia</taxon>
        <taxon>Chrysomeloidea</taxon>
        <taxon>Chrysomelidae</taxon>
        <taxon>Bruchinae</taxon>
        <taxon>Bruchini</taxon>
        <taxon>Acanthoscelides</taxon>
    </lineage>
</organism>
<keyword evidence="2" id="KW-0472">Membrane</keyword>
<protein>
    <submittedName>
        <fullName evidence="3">Uncharacterized protein</fullName>
    </submittedName>
</protein>
<feature type="transmembrane region" description="Helical" evidence="2">
    <location>
        <begin position="56"/>
        <end position="75"/>
    </location>
</feature>
<keyword evidence="2" id="KW-1133">Transmembrane helix</keyword>
<sequence>MLSSKEQVVMKYSIVVISKVALALLSALLAVVTAILFALQIDRDNSGFEISRGPAFYIQILLIVLNAALFVMSLYDMFFARREGGDPTTVSVPVVGATYGNPGYRDPRTNGTGGVSMTDASGKPYASNGSMGSMATISTTVGSTNGSSAWGSAGTTRSPLRSSLKKPRPRDAGGTSAGGAAGGLGIQNPGFSGTSPTMGRNGSMKKVRIQTQSTEV</sequence>
<feature type="transmembrane region" description="Helical" evidence="2">
    <location>
        <begin position="12"/>
        <end position="36"/>
    </location>
</feature>
<evidence type="ECO:0000313" key="4">
    <source>
        <dbReference type="Proteomes" id="UP001152888"/>
    </source>
</evidence>
<feature type="compositionally biased region" description="Polar residues" evidence="1">
    <location>
        <begin position="189"/>
        <end position="200"/>
    </location>
</feature>
<accession>A0A9P0L351</accession>
<dbReference type="Proteomes" id="UP001152888">
    <property type="component" value="Unassembled WGS sequence"/>
</dbReference>
<dbReference type="EMBL" id="CAKOFQ010007005">
    <property type="protein sequence ID" value="CAH1986740.1"/>
    <property type="molecule type" value="Genomic_DNA"/>
</dbReference>
<keyword evidence="4" id="KW-1185">Reference proteome</keyword>
<dbReference type="OrthoDB" id="6420920at2759"/>
<feature type="compositionally biased region" description="Polar residues" evidence="1">
    <location>
        <begin position="144"/>
        <end position="161"/>
    </location>
</feature>
<evidence type="ECO:0000256" key="1">
    <source>
        <dbReference type="SAM" id="MobiDB-lite"/>
    </source>
</evidence>
<gene>
    <name evidence="3" type="ORF">ACAOBT_LOCUS17416</name>
</gene>
<comment type="caution">
    <text evidence="3">The sequence shown here is derived from an EMBL/GenBank/DDBJ whole genome shotgun (WGS) entry which is preliminary data.</text>
</comment>
<keyword evidence="2" id="KW-0812">Transmembrane</keyword>
<proteinExistence type="predicted"/>
<dbReference type="AlphaFoldDB" id="A0A9P0L351"/>
<name>A0A9P0L351_ACAOB</name>
<evidence type="ECO:0000256" key="2">
    <source>
        <dbReference type="SAM" id="Phobius"/>
    </source>
</evidence>